<protein>
    <submittedName>
        <fullName evidence="2">Uncharacterized protein</fullName>
    </submittedName>
</protein>
<evidence type="ECO:0000313" key="3">
    <source>
        <dbReference type="Proteomes" id="UP000316726"/>
    </source>
</evidence>
<evidence type="ECO:0000256" key="1">
    <source>
        <dbReference type="SAM" id="MobiDB-lite"/>
    </source>
</evidence>
<reference evidence="2 3" key="1">
    <citation type="submission" date="2018-07" db="EMBL/GenBank/DDBJ databases">
        <title>The complete nuclear genome of the prasinophyte Chloropicon primus (CCMP1205).</title>
        <authorList>
            <person name="Pombert J.-F."/>
            <person name="Otis C."/>
            <person name="Turmel M."/>
            <person name="Lemieux C."/>
        </authorList>
    </citation>
    <scope>NUCLEOTIDE SEQUENCE [LARGE SCALE GENOMIC DNA]</scope>
    <source>
        <strain evidence="2 3">CCMP1205</strain>
    </source>
</reference>
<dbReference type="EMBL" id="CP031036">
    <property type="protein sequence ID" value="QDZ19954.1"/>
    <property type="molecule type" value="Genomic_DNA"/>
</dbReference>
<keyword evidence="3" id="KW-1185">Reference proteome</keyword>
<sequence length="122" mass="12766">MLRNVLSKASGVRSAVGRPSFEQAVGLWAAGGQGHQHGAFCECGGCRGAQTRGLVNAQAAELQESLAQAPKKSDGQATPLVTEKSSSSTSQSEAEQMMSAGQPPKLEKKRKVGNSFRDLGCY</sequence>
<gene>
    <name evidence="2" type="ORF">A3770_03p24720</name>
</gene>
<dbReference type="AlphaFoldDB" id="A0A5B8MIP9"/>
<dbReference type="Proteomes" id="UP000316726">
    <property type="component" value="Chromosome 3"/>
</dbReference>
<feature type="region of interest" description="Disordered" evidence="1">
    <location>
        <begin position="65"/>
        <end position="122"/>
    </location>
</feature>
<feature type="compositionally biased region" description="Low complexity" evidence="1">
    <location>
        <begin position="85"/>
        <end position="99"/>
    </location>
</feature>
<evidence type="ECO:0000313" key="2">
    <source>
        <dbReference type="EMBL" id="QDZ19954.1"/>
    </source>
</evidence>
<accession>A0A5B8MIP9</accession>
<proteinExistence type="predicted"/>
<organism evidence="2 3">
    <name type="scientific">Chloropicon primus</name>
    <dbReference type="NCBI Taxonomy" id="1764295"/>
    <lineage>
        <taxon>Eukaryota</taxon>
        <taxon>Viridiplantae</taxon>
        <taxon>Chlorophyta</taxon>
        <taxon>Chloropicophyceae</taxon>
        <taxon>Chloropicales</taxon>
        <taxon>Chloropicaceae</taxon>
        <taxon>Chloropicon</taxon>
    </lineage>
</organism>
<name>A0A5B8MIP9_9CHLO</name>